<feature type="compositionally biased region" description="Basic and acidic residues" evidence="5">
    <location>
        <begin position="314"/>
        <end position="324"/>
    </location>
</feature>
<dbReference type="OMA" id="TEETCCI"/>
<dbReference type="GO" id="GO:0006511">
    <property type="term" value="P:ubiquitin-dependent protein catabolic process"/>
    <property type="evidence" value="ECO:0000318"/>
    <property type="project" value="GO_Central"/>
</dbReference>
<keyword evidence="1" id="KW-0479">Metal-binding</keyword>
<dbReference type="InParanoid" id="A2E2Z0"/>
<keyword evidence="2 4" id="KW-0863">Zinc-finger</keyword>
<dbReference type="SMR" id="A2E2Z0"/>
<dbReference type="EMBL" id="DS113293">
    <property type="protein sequence ID" value="EAY12926.1"/>
    <property type="molecule type" value="Genomic_DNA"/>
</dbReference>
<keyword evidence="9" id="KW-1185">Reference proteome</keyword>
<feature type="transmembrane region" description="Helical" evidence="6">
    <location>
        <begin position="28"/>
        <end position="48"/>
    </location>
</feature>
<dbReference type="OrthoDB" id="8062037at2759"/>
<dbReference type="VEuPathDB" id="TrichDB:TVAG_404720"/>
<dbReference type="Pfam" id="PF13639">
    <property type="entry name" value="zf-RING_2"/>
    <property type="match status" value="1"/>
</dbReference>
<evidence type="ECO:0000313" key="9">
    <source>
        <dbReference type="Proteomes" id="UP000001542"/>
    </source>
</evidence>
<feature type="region of interest" description="Disordered" evidence="5">
    <location>
        <begin position="314"/>
        <end position="337"/>
    </location>
</feature>
<dbReference type="InterPro" id="IPR013083">
    <property type="entry name" value="Znf_RING/FYVE/PHD"/>
</dbReference>
<dbReference type="PROSITE" id="PS50089">
    <property type="entry name" value="ZF_RING_2"/>
    <property type="match status" value="1"/>
</dbReference>
<dbReference type="PANTHER" id="PTHR45969">
    <property type="entry name" value="RING ZINC FINGER PROTEIN-RELATED"/>
    <property type="match status" value="1"/>
</dbReference>
<dbReference type="SUPFAM" id="SSF57850">
    <property type="entry name" value="RING/U-box"/>
    <property type="match status" value="1"/>
</dbReference>
<dbReference type="Proteomes" id="UP000001542">
    <property type="component" value="Unassembled WGS sequence"/>
</dbReference>
<feature type="domain" description="RING-type" evidence="7">
    <location>
        <begin position="238"/>
        <end position="278"/>
    </location>
</feature>
<feature type="transmembrane region" description="Helical" evidence="6">
    <location>
        <begin position="120"/>
        <end position="140"/>
    </location>
</feature>
<dbReference type="RefSeq" id="XP_001325149.1">
    <property type="nucleotide sequence ID" value="XM_001325114.1"/>
</dbReference>
<reference evidence="8" key="2">
    <citation type="journal article" date="2007" name="Science">
        <title>Draft genome sequence of the sexually transmitted pathogen Trichomonas vaginalis.</title>
        <authorList>
            <person name="Carlton J.M."/>
            <person name="Hirt R.P."/>
            <person name="Silva J.C."/>
            <person name="Delcher A.L."/>
            <person name="Schatz M."/>
            <person name="Zhao Q."/>
            <person name="Wortman J.R."/>
            <person name="Bidwell S.L."/>
            <person name="Alsmark U.C.M."/>
            <person name="Besteiro S."/>
            <person name="Sicheritz-Ponten T."/>
            <person name="Noel C.J."/>
            <person name="Dacks J.B."/>
            <person name="Foster P.G."/>
            <person name="Simillion C."/>
            <person name="Van de Peer Y."/>
            <person name="Miranda-Saavedra D."/>
            <person name="Barton G.J."/>
            <person name="Westrop G.D."/>
            <person name="Mueller S."/>
            <person name="Dessi D."/>
            <person name="Fiori P.L."/>
            <person name="Ren Q."/>
            <person name="Paulsen I."/>
            <person name="Zhang H."/>
            <person name="Bastida-Corcuera F.D."/>
            <person name="Simoes-Barbosa A."/>
            <person name="Brown M.T."/>
            <person name="Hayes R.D."/>
            <person name="Mukherjee M."/>
            <person name="Okumura C.Y."/>
            <person name="Schneider R."/>
            <person name="Smith A.J."/>
            <person name="Vanacova S."/>
            <person name="Villalvazo M."/>
            <person name="Haas B.J."/>
            <person name="Pertea M."/>
            <person name="Feldblyum T.V."/>
            <person name="Utterback T.R."/>
            <person name="Shu C.L."/>
            <person name="Osoegawa K."/>
            <person name="de Jong P.J."/>
            <person name="Hrdy I."/>
            <person name="Horvathova L."/>
            <person name="Zubacova Z."/>
            <person name="Dolezal P."/>
            <person name="Malik S.B."/>
            <person name="Logsdon J.M. Jr."/>
            <person name="Henze K."/>
            <person name="Gupta A."/>
            <person name="Wang C.C."/>
            <person name="Dunne R.L."/>
            <person name="Upcroft J.A."/>
            <person name="Upcroft P."/>
            <person name="White O."/>
            <person name="Salzberg S.L."/>
            <person name="Tang P."/>
            <person name="Chiu C.-H."/>
            <person name="Lee Y.-S."/>
            <person name="Embley T.M."/>
            <person name="Coombs G.H."/>
            <person name="Mottram J.C."/>
            <person name="Tachezy J."/>
            <person name="Fraser-Liggett C.M."/>
            <person name="Johnson P.J."/>
        </authorList>
    </citation>
    <scope>NUCLEOTIDE SEQUENCE [LARGE SCALE GENOMIC DNA]</scope>
    <source>
        <strain evidence="8">G3</strain>
    </source>
</reference>
<dbReference type="InterPro" id="IPR001841">
    <property type="entry name" value="Znf_RING"/>
</dbReference>
<evidence type="ECO:0000256" key="6">
    <source>
        <dbReference type="SAM" id="Phobius"/>
    </source>
</evidence>
<reference evidence="8" key="1">
    <citation type="submission" date="2006-10" db="EMBL/GenBank/DDBJ databases">
        <authorList>
            <person name="Amadeo P."/>
            <person name="Zhao Q."/>
            <person name="Wortman J."/>
            <person name="Fraser-Liggett C."/>
            <person name="Carlton J."/>
        </authorList>
    </citation>
    <scope>NUCLEOTIDE SEQUENCE</scope>
    <source>
        <strain evidence="8">G3</strain>
    </source>
</reference>
<dbReference type="VEuPathDB" id="TrichDB:TVAGG3_0847530"/>
<gene>
    <name evidence="8" type="ORF">TVAG_404720</name>
</gene>
<keyword evidence="6" id="KW-0472">Membrane</keyword>
<dbReference type="GO" id="GO:0008270">
    <property type="term" value="F:zinc ion binding"/>
    <property type="evidence" value="ECO:0007669"/>
    <property type="project" value="UniProtKB-KW"/>
</dbReference>
<accession>A2E2Z0</accession>
<feature type="transmembrane region" description="Helical" evidence="6">
    <location>
        <begin position="176"/>
        <end position="196"/>
    </location>
</feature>
<evidence type="ECO:0000256" key="1">
    <source>
        <dbReference type="ARBA" id="ARBA00022723"/>
    </source>
</evidence>
<feature type="transmembrane region" description="Helical" evidence="6">
    <location>
        <begin position="79"/>
        <end position="99"/>
    </location>
</feature>
<dbReference type="Gene3D" id="3.30.40.10">
    <property type="entry name" value="Zinc/RING finger domain, C3HC4 (zinc finger)"/>
    <property type="match status" value="1"/>
</dbReference>
<dbReference type="GO" id="GO:0061630">
    <property type="term" value="F:ubiquitin protein ligase activity"/>
    <property type="evidence" value="ECO:0000318"/>
    <property type="project" value="GO_Central"/>
</dbReference>
<keyword evidence="6" id="KW-0812">Transmembrane</keyword>
<dbReference type="KEGG" id="tva:4770904"/>
<dbReference type="AlphaFoldDB" id="A2E2Z0"/>
<dbReference type="SMART" id="SM00184">
    <property type="entry name" value="RING"/>
    <property type="match status" value="1"/>
</dbReference>
<evidence type="ECO:0000256" key="2">
    <source>
        <dbReference type="ARBA" id="ARBA00022771"/>
    </source>
</evidence>
<evidence type="ECO:0000256" key="3">
    <source>
        <dbReference type="ARBA" id="ARBA00022833"/>
    </source>
</evidence>
<protein>
    <recommendedName>
        <fullName evidence="7">RING-type domain-containing protein</fullName>
    </recommendedName>
</protein>
<evidence type="ECO:0000256" key="5">
    <source>
        <dbReference type="SAM" id="MobiDB-lite"/>
    </source>
</evidence>
<name>A2E2Z0_TRIV3</name>
<evidence type="ECO:0000256" key="4">
    <source>
        <dbReference type="PROSITE-ProRule" id="PRU00175"/>
    </source>
</evidence>
<proteinExistence type="predicted"/>
<evidence type="ECO:0000259" key="7">
    <source>
        <dbReference type="PROSITE" id="PS50089"/>
    </source>
</evidence>
<keyword evidence="3" id="KW-0862">Zinc</keyword>
<organism evidence="8 9">
    <name type="scientific">Trichomonas vaginalis (strain ATCC PRA-98 / G3)</name>
    <dbReference type="NCBI Taxonomy" id="412133"/>
    <lineage>
        <taxon>Eukaryota</taxon>
        <taxon>Metamonada</taxon>
        <taxon>Parabasalia</taxon>
        <taxon>Trichomonadida</taxon>
        <taxon>Trichomonadidae</taxon>
        <taxon>Trichomonas</taxon>
    </lineage>
</organism>
<keyword evidence="6" id="KW-1133">Transmembrane helix</keyword>
<sequence length="337" mass="39234">MSHFYKKTPDIGSFLYDFASDPVCKISLSNFLCSLALLGISLVHYFIFPFNPTYVSQTFKDYHVYLYFGLDSVKRDIDYVNVSFIFISIALLYLSVAFRERVQRLFLTAAPTPISVHQKILVSLFVLLFIQIFVAINLFSERAASFIVLRSTQFTLHTIFYQCFHLNDLVSSTAQTYFDVIEIVITVILFILFNLYSGNTMFLYMLVFYVIDKHNFITGLFKKLKFAVINDYDREEECLICRQQLSTDEVVKLPCGHIFHKRCIVEWARSKTTCPICTKSFQSSLTESRAQKIGYAIQKAEELVQELKKKKEEIDKAEQEREENGQDNNEQDENDFN</sequence>
<evidence type="ECO:0000313" key="8">
    <source>
        <dbReference type="EMBL" id="EAY12926.1"/>
    </source>
</evidence>
<dbReference type="STRING" id="5722.A2E2Z0"/>